<comment type="caution">
    <text evidence="1">The sequence shown here is derived from an EMBL/GenBank/DDBJ whole genome shotgun (WGS) entry which is preliminary data.</text>
</comment>
<reference evidence="1 2" key="1">
    <citation type="journal article" date="2014" name="PLoS Genet.">
        <title>Phylogenetically driven sequencing of extremely halophilic archaea reveals strategies for static and dynamic osmo-response.</title>
        <authorList>
            <person name="Becker E.A."/>
            <person name="Seitzer P.M."/>
            <person name="Tritt A."/>
            <person name="Larsen D."/>
            <person name="Krusor M."/>
            <person name="Yao A.I."/>
            <person name="Wu D."/>
            <person name="Madern D."/>
            <person name="Eisen J.A."/>
            <person name="Darling A.E."/>
            <person name="Facciotti M.T."/>
        </authorList>
    </citation>
    <scope>NUCLEOTIDE SEQUENCE [LARGE SCALE GENOMIC DNA]</scope>
    <source>
        <strain evidence="1 2">JCM 14624</strain>
    </source>
</reference>
<sequence>MSEQQSEKYEETDPRRDVHIEKERRSLYEDLRTKETSPFYEVDLHDLFTFAMSYGRRKAGRVELEGEEHALFGRSSLREEQEGVIEAVAVREERSLDVLQDKRFVYEIAEEFANGGIEKLHGRVFGPEDDALSELTIEVAEEYDSK</sequence>
<dbReference type="EMBL" id="AOIQ01000008">
    <property type="protein sequence ID" value="ELZ12517.1"/>
    <property type="molecule type" value="Genomic_DNA"/>
</dbReference>
<dbReference type="AlphaFoldDB" id="M0BQZ9"/>
<protein>
    <submittedName>
        <fullName evidence="1">Uncharacterized protein</fullName>
    </submittedName>
</protein>
<dbReference type="OrthoDB" id="192297at2157"/>
<dbReference type="Proteomes" id="UP000011560">
    <property type="component" value="Unassembled WGS sequence"/>
</dbReference>
<gene>
    <name evidence="1" type="ORF">C479_03952</name>
</gene>
<name>M0BQZ9_9EURY</name>
<organism evidence="1 2">
    <name type="scientific">Halovivax asiaticus JCM 14624</name>
    <dbReference type="NCBI Taxonomy" id="1227490"/>
    <lineage>
        <taxon>Archaea</taxon>
        <taxon>Methanobacteriati</taxon>
        <taxon>Methanobacteriota</taxon>
        <taxon>Stenosarchaea group</taxon>
        <taxon>Halobacteria</taxon>
        <taxon>Halobacteriales</taxon>
        <taxon>Natrialbaceae</taxon>
        <taxon>Halovivax</taxon>
    </lineage>
</organism>
<proteinExistence type="predicted"/>
<dbReference type="RefSeq" id="WP_007698163.1">
    <property type="nucleotide sequence ID" value="NZ_AOIQ01000008.1"/>
</dbReference>
<dbReference type="STRING" id="1227490.C479_03952"/>
<keyword evidence="2" id="KW-1185">Reference proteome</keyword>
<evidence type="ECO:0000313" key="2">
    <source>
        <dbReference type="Proteomes" id="UP000011560"/>
    </source>
</evidence>
<evidence type="ECO:0000313" key="1">
    <source>
        <dbReference type="EMBL" id="ELZ12517.1"/>
    </source>
</evidence>
<accession>M0BQZ9</accession>